<dbReference type="AlphaFoldDB" id="A0AAN9G9Z6"/>
<keyword evidence="3" id="KW-1185">Reference proteome</keyword>
<gene>
    <name evidence="2" type="ORF">V1264_023986</name>
</gene>
<keyword evidence="1" id="KW-0732">Signal</keyword>
<accession>A0AAN9G9Z6</accession>
<sequence length="222" mass="24069">MYCLAAFFIIGALGTTPSVLGLDLDCFDENALESEMTKCFTQSGLSVDAHTVADVQTAILTNTSYVCRNTEAFKSAVSCVMGFARNCLISLWVDPAILPDANKMTDGLVYLCHHLADVDAKCFIGTLPTIAKCTRRKARAAHSVSDSDRSLKFIFCKAFDATLNCARQQLGVCPRRTKEIVVNFFTYVTPAACSGGDFPRSTDGGTSRVFLLFAALLTVICR</sequence>
<dbReference type="EMBL" id="JBAMIC010000011">
    <property type="protein sequence ID" value="KAK7101148.1"/>
    <property type="molecule type" value="Genomic_DNA"/>
</dbReference>
<protein>
    <recommendedName>
        <fullName evidence="4">Secreted protein</fullName>
    </recommendedName>
</protein>
<feature type="signal peptide" evidence="1">
    <location>
        <begin position="1"/>
        <end position="21"/>
    </location>
</feature>
<reference evidence="2 3" key="1">
    <citation type="submission" date="2024-02" db="EMBL/GenBank/DDBJ databases">
        <title>Chromosome-scale genome assembly of the rough periwinkle Littorina saxatilis.</title>
        <authorList>
            <person name="De Jode A."/>
            <person name="Faria R."/>
            <person name="Formenti G."/>
            <person name="Sims Y."/>
            <person name="Smith T.P."/>
            <person name="Tracey A."/>
            <person name="Wood J.M.D."/>
            <person name="Zagrodzka Z.B."/>
            <person name="Johannesson K."/>
            <person name="Butlin R.K."/>
            <person name="Leder E.H."/>
        </authorList>
    </citation>
    <scope>NUCLEOTIDE SEQUENCE [LARGE SCALE GENOMIC DNA]</scope>
    <source>
        <strain evidence="2">Snail1</strain>
        <tissue evidence="2">Muscle</tissue>
    </source>
</reference>
<dbReference type="Proteomes" id="UP001374579">
    <property type="component" value="Unassembled WGS sequence"/>
</dbReference>
<evidence type="ECO:0000313" key="2">
    <source>
        <dbReference type="EMBL" id="KAK7101148.1"/>
    </source>
</evidence>
<evidence type="ECO:0008006" key="4">
    <source>
        <dbReference type="Google" id="ProtNLM"/>
    </source>
</evidence>
<comment type="caution">
    <text evidence="2">The sequence shown here is derived from an EMBL/GenBank/DDBJ whole genome shotgun (WGS) entry which is preliminary data.</text>
</comment>
<name>A0AAN9G9Z6_9CAEN</name>
<evidence type="ECO:0000256" key="1">
    <source>
        <dbReference type="SAM" id="SignalP"/>
    </source>
</evidence>
<evidence type="ECO:0000313" key="3">
    <source>
        <dbReference type="Proteomes" id="UP001374579"/>
    </source>
</evidence>
<proteinExistence type="predicted"/>
<feature type="chain" id="PRO_5042820645" description="Secreted protein" evidence="1">
    <location>
        <begin position="22"/>
        <end position="222"/>
    </location>
</feature>
<organism evidence="2 3">
    <name type="scientific">Littorina saxatilis</name>
    <dbReference type="NCBI Taxonomy" id="31220"/>
    <lineage>
        <taxon>Eukaryota</taxon>
        <taxon>Metazoa</taxon>
        <taxon>Spiralia</taxon>
        <taxon>Lophotrochozoa</taxon>
        <taxon>Mollusca</taxon>
        <taxon>Gastropoda</taxon>
        <taxon>Caenogastropoda</taxon>
        <taxon>Littorinimorpha</taxon>
        <taxon>Littorinoidea</taxon>
        <taxon>Littorinidae</taxon>
        <taxon>Littorina</taxon>
    </lineage>
</organism>